<keyword evidence="3" id="KW-1185">Reference proteome</keyword>
<evidence type="ECO:0000259" key="1">
    <source>
        <dbReference type="Pfam" id="PF20236"/>
    </source>
</evidence>
<name>A0A4Y9Y5A3_9AGAM</name>
<dbReference type="AlphaFoldDB" id="A0A4Y9Y5A3"/>
<comment type="caution">
    <text evidence="2">The sequence shown here is derived from an EMBL/GenBank/DDBJ whole genome shotgun (WGS) entry which is preliminary data.</text>
</comment>
<accession>A0A4Y9Y5A3</accession>
<feature type="domain" description="DUF6593" evidence="1">
    <location>
        <begin position="10"/>
        <end position="194"/>
    </location>
</feature>
<dbReference type="EMBL" id="SEOQ01000814">
    <property type="protein sequence ID" value="TFY56601.1"/>
    <property type="molecule type" value="Genomic_DNA"/>
</dbReference>
<evidence type="ECO:0000313" key="3">
    <source>
        <dbReference type="Proteomes" id="UP000298327"/>
    </source>
</evidence>
<sequence>MNLHVTRWSILNSLLRDDYGHPIYRVETRKTGKPGGQESIITRFEPGTKSDTASKTTLVVGPQSLVPATSQTQDETDVLLGGFTEREIGRIEWHYTSPTLITQSGKTVDVESYMPWQDRWNRRRAFTASNGQSYVWKYGSMRSSLTRNDHTNTPVAKNHPDAVRLFGKSQRQWIEISSDELNIMDEIIMTFVYLFACINVTLGFEVVWPTVDGLQGLGGSRPVELWKDGIGGGLQGWASCRSCKTSRVPQLVANGILYQSIQIIAFRILKTATSSQGCDSRSQPRIVSETPSLLVCQDVQPTDDSRNRSVMLQAGMDQI</sequence>
<protein>
    <recommendedName>
        <fullName evidence="1">DUF6593 domain-containing protein</fullName>
    </recommendedName>
</protein>
<dbReference type="OrthoDB" id="3360976at2759"/>
<proteinExistence type="predicted"/>
<dbReference type="Proteomes" id="UP000298327">
    <property type="component" value="Unassembled WGS sequence"/>
</dbReference>
<gene>
    <name evidence="2" type="ORF">EVG20_g8867</name>
</gene>
<organism evidence="2 3">
    <name type="scientific">Dentipellis fragilis</name>
    <dbReference type="NCBI Taxonomy" id="205917"/>
    <lineage>
        <taxon>Eukaryota</taxon>
        <taxon>Fungi</taxon>
        <taxon>Dikarya</taxon>
        <taxon>Basidiomycota</taxon>
        <taxon>Agaricomycotina</taxon>
        <taxon>Agaricomycetes</taxon>
        <taxon>Russulales</taxon>
        <taxon>Hericiaceae</taxon>
        <taxon>Dentipellis</taxon>
    </lineage>
</organism>
<reference evidence="2 3" key="1">
    <citation type="submission" date="2019-02" db="EMBL/GenBank/DDBJ databases">
        <title>Genome sequencing of the rare red list fungi Dentipellis fragilis.</title>
        <authorList>
            <person name="Buettner E."/>
            <person name="Kellner H."/>
        </authorList>
    </citation>
    <scope>NUCLEOTIDE SEQUENCE [LARGE SCALE GENOMIC DNA]</scope>
    <source>
        <strain evidence="2 3">DSM 105465</strain>
    </source>
</reference>
<dbReference type="Pfam" id="PF20236">
    <property type="entry name" value="DUF6593"/>
    <property type="match status" value="1"/>
</dbReference>
<evidence type="ECO:0000313" key="2">
    <source>
        <dbReference type="EMBL" id="TFY56601.1"/>
    </source>
</evidence>
<dbReference type="InterPro" id="IPR046528">
    <property type="entry name" value="DUF6593"/>
</dbReference>